<evidence type="ECO:0000259" key="4">
    <source>
        <dbReference type="Pfam" id="PF13808"/>
    </source>
</evidence>
<dbReference type="PANTHER" id="PTHR30298:SF0">
    <property type="entry name" value="PROTEIN YBFL-RELATED"/>
    <property type="match status" value="1"/>
</dbReference>
<dbReference type="InterPro" id="IPR047647">
    <property type="entry name" value="ISAs1_transpos"/>
</dbReference>
<feature type="domain" description="H repeat-associated protein N-terminal" evidence="4">
    <location>
        <begin position="23"/>
        <end position="114"/>
    </location>
</feature>
<feature type="region of interest" description="Disordered" evidence="1">
    <location>
        <begin position="119"/>
        <end position="138"/>
    </location>
</feature>
<sequence length="292" mass="30360">MSDADVASVAGVPVAQACADLLELLSGVSDGRSSQGRDHSAAVVLALVAAATVAGMTGYTAMAGWVTDVPQPALTDLYLRAGVLPAGRPSRSTLWRVCTDTDPQDLDTAIGAWTTARRSGLDPVAEASPENDPAPQSAPADLVRLDGETVCGAVDADGQQLHLLAALAGGVEPGTPVVVIGQVDVAGAKTNEPARARDLLETLDLDGRTVTADASHTVKATAELIHARSGHFLFPVKENRRALFDALNTLPWPSVPVAASRIDTSHGRITRRTIQVLPARPAYRFPTSTRSG</sequence>
<dbReference type="NCBIfam" id="NF033564">
    <property type="entry name" value="transpos_ISAs1"/>
    <property type="match status" value="1"/>
</dbReference>
<dbReference type="InterPro" id="IPR002559">
    <property type="entry name" value="Transposase_11"/>
</dbReference>
<accession>A0ABW3YB23</accession>
<dbReference type="InterPro" id="IPR032806">
    <property type="entry name" value="YbfD_N"/>
</dbReference>
<feature type="transmembrane region" description="Helical" evidence="2">
    <location>
        <begin position="42"/>
        <end position="66"/>
    </location>
</feature>
<name>A0ABW3YB23_9ACTN</name>
<dbReference type="InterPro" id="IPR051698">
    <property type="entry name" value="Transposase_11-like"/>
</dbReference>
<dbReference type="Pfam" id="PF13808">
    <property type="entry name" value="DDE_Tnp_1_assoc"/>
    <property type="match status" value="1"/>
</dbReference>
<dbReference type="RefSeq" id="WP_377569857.1">
    <property type="nucleotide sequence ID" value="NZ_JBHTMP010000013.1"/>
</dbReference>
<feature type="domain" description="Transposase IS4-like" evidence="3">
    <location>
        <begin position="180"/>
        <end position="243"/>
    </location>
</feature>
<keyword evidence="2" id="KW-0472">Membrane</keyword>
<protein>
    <submittedName>
        <fullName evidence="5">ISAs1 family transposase</fullName>
    </submittedName>
</protein>
<dbReference type="Pfam" id="PF01609">
    <property type="entry name" value="DDE_Tnp_1"/>
    <property type="match status" value="1"/>
</dbReference>
<proteinExistence type="predicted"/>
<keyword evidence="2" id="KW-0812">Transmembrane</keyword>
<evidence type="ECO:0000313" key="6">
    <source>
        <dbReference type="Proteomes" id="UP001597260"/>
    </source>
</evidence>
<evidence type="ECO:0000313" key="5">
    <source>
        <dbReference type="EMBL" id="MFD1321657.1"/>
    </source>
</evidence>
<evidence type="ECO:0000256" key="2">
    <source>
        <dbReference type="SAM" id="Phobius"/>
    </source>
</evidence>
<comment type="caution">
    <text evidence="5">The sequence shown here is derived from an EMBL/GenBank/DDBJ whole genome shotgun (WGS) entry which is preliminary data.</text>
</comment>
<gene>
    <name evidence="5" type="ORF">ACFQ4H_11220</name>
</gene>
<keyword evidence="6" id="KW-1185">Reference proteome</keyword>
<evidence type="ECO:0000256" key="1">
    <source>
        <dbReference type="SAM" id="MobiDB-lite"/>
    </source>
</evidence>
<dbReference type="PANTHER" id="PTHR30298">
    <property type="entry name" value="H REPEAT-ASSOCIATED PREDICTED TRANSPOSASE"/>
    <property type="match status" value="1"/>
</dbReference>
<evidence type="ECO:0000259" key="3">
    <source>
        <dbReference type="Pfam" id="PF01609"/>
    </source>
</evidence>
<dbReference type="Proteomes" id="UP001597260">
    <property type="component" value="Unassembled WGS sequence"/>
</dbReference>
<dbReference type="EMBL" id="JBHTMP010000013">
    <property type="protein sequence ID" value="MFD1321657.1"/>
    <property type="molecule type" value="Genomic_DNA"/>
</dbReference>
<organism evidence="5 6">
    <name type="scientific">Micromonospora sonneratiae</name>
    <dbReference type="NCBI Taxonomy" id="1184706"/>
    <lineage>
        <taxon>Bacteria</taxon>
        <taxon>Bacillati</taxon>
        <taxon>Actinomycetota</taxon>
        <taxon>Actinomycetes</taxon>
        <taxon>Micromonosporales</taxon>
        <taxon>Micromonosporaceae</taxon>
        <taxon>Micromonospora</taxon>
    </lineage>
</organism>
<reference evidence="6" key="1">
    <citation type="journal article" date="2019" name="Int. J. Syst. Evol. Microbiol.">
        <title>The Global Catalogue of Microorganisms (GCM) 10K type strain sequencing project: providing services to taxonomists for standard genome sequencing and annotation.</title>
        <authorList>
            <consortium name="The Broad Institute Genomics Platform"/>
            <consortium name="The Broad Institute Genome Sequencing Center for Infectious Disease"/>
            <person name="Wu L."/>
            <person name="Ma J."/>
        </authorList>
    </citation>
    <scope>NUCLEOTIDE SEQUENCE [LARGE SCALE GENOMIC DNA]</scope>
    <source>
        <strain evidence="6">JCM 31037</strain>
    </source>
</reference>
<keyword evidence="2" id="KW-1133">Transmembrane helix</keyword>